<feature type="domain" description="Peptidase M17 leucyl aminopeptidase N-terminal" evidence="7">
    <location>
        <begin position="32"/>
        <end position="148"/>
    </location>
</feature>
<evidence type="ECO:0000313" key="9">
    <source>
        <dbReference type="Proteomes" id="UP000072660"/>
    </source>
</evidence>
<feature type="domain" description="Cytosol aminopeptidase" evidence="6">
    <location>
        <begin position="185"/>
        <end position="490"/>
    </location>
</feature>
<evidence type="ECO:0000256" key="5">
    <source>
        <dbReference type="ARBA" id="ARBA00023211"/>
    </source>
</evidence>
<dbReference type="PANTHER" id="PTHR11963:SF23">
    <property type="entry name" value="CYTOSOL AMINOPEPTIDASE"/>
    <property type="match status" value="1"/>
</dbReference>
<dbReference type="GO" id="GO:0070006">
    <property type="term" value="F:metalloaminopeptidase activity"/>
    <property type="evidence" value="ECO:0007669"/>
    <property type="project" value="InterPro"/>
</dbReference>
<gene>
    <name evidence="8" type="ORF">AXE65_09625</name>
</gene>
<dbReference type="Pfam" id="PF02789">
    <property type="entry name" value="Peptidase_M17_N"/>
    <property type="match status" value="1"/>
</dbReference>
<dbReference type="Gene3D" id="3.40.630.10">
    <property type="entry name" value="Zn peptidases"/>
    <property type="match status" value="1"/>
</dbReference>
<dbReference type="PRINTS" id="PR00481">
    <property type="entry name" value="LAMNOPPTDASE"/>
</dbReference>
<evidence type="ECO:0000259" key="6">
    <source>
        <dbReference type="Pfam" id="PF00883"/>
    </source>
</evidence>
<sequence>MLMSVETIFLNAPDFPRQADVRIVLRFGARFAAHASEWDRELDGALSRSCALPACTCASGEIVDILLPPPPPNQVRERRAVVLNLGNPAEMTALSLMQAGAKLARFLESVKESRVTLLHDWKETCAVARHELSGRLLLGLQLGNYRFALMGKQDKAHAIEIFVSGEEWDVDSASRFTSLAEGVCLARDLVNYPASHLHPDNFADYLAPLAAAGVAIEELQEEQLKQLGMGALLAVGGGSARKPRLLLLRYCGKNAPEQPLALVGKGICFDAGGLCIKTTRQMFPMRGDMAGAAAVAGTLLALARQQANVHVVGILAIAENLPSATSYKPGDIIESASGRTIEVYDTDCEGRMVLCDALHYAATRCNPSAIIDLATLTYSVMQGLGPVFAGLFASDDKLAQTLLAAGERTGERFWRLPLDSAYDEGLRSPVADLRQHAKTDDGDAPYAAAFLKHFAESVPWAHLDIAGKELLEEDAPLARAGASGFGVLLLEEWLNGQ</sequence>
<evidence type="ECO:0000256" key="4">
    <source>
        <dbReference type="ARBA" id="ARBA00022801"/>
    </source>
</evidence>
<dbReference type="EMBL" id="LSZO01000025">
    <property type="protein sequence ID" value="KXU39228.1"/>
    <property type="molecule type" value="Genomic_DNA"/>
</dbReference>
<protein>
    <submittedName>
        <fullName evidence="8">Peptidase M17</fullName>
    </submittedName>
</protein>
<comment type="similarity">
    <text evidence="1">Belongs to the peptidase M17 family.</text>
</comment>
<dbReference type="AlphaFoldDB" id="A0A139SX88"/>
<dbReference type="CDD" id="cd00433">
    <property type="entry name" value="Peptidase_M17"/>
    <property type="match status" value="1"/>
</dbReference>
<accession>A0A139SX88</accession>
<evidence type="ECO:0000313" key="8">
    <source>
        <dbReference type="EMBL" id="KXU39228.1"/>
    </source>
</evidence>
<evidence type="ECO:0000256" key="3">
    <source>
        <dbReference type="ARBA" id="ARBA00022670"/>
    </source>
</evidence>
<evidence type="ECO:0000256" key="1">
    <source>
        <dbReference type="ARBA" id="ARBA00009528"/>
    </source>
</evidence>
<dbReference type="PANTHER" id="PTHR11963">
    <property type="entry name" value="LEUCINE AMINOPEPTIDASE-RELATED"/>
    <property type="match status" value="1"/>
</dbReference>
<name>A0A139SX88_9GAMM</name>
<dbReference type="GO" id="GO:0006508">
    <property type="term" value="P:proteolysis"/>
    <property type="evidence" value="ECO:0007669"/>
    <property type="project" value="UniProtKB-KW"/>
</dbReference>
<dbReference type="Gene3D" id="3.40.220.10">
    <property type="entry name" value="Leucine Aminopeptidase, subunit E, domain 1"/>
    <property type="match status" value="1"/>
</dbReference>
<reference evidence="8 9" key="1">
    <citation type="submission" date="2016-02" db="EMBL/GenBank/DDBJ databases">
        <authorList>
            <person name="Wen L."/>
            <person name="He K."/>
            <person name="Yang H."/>
        </authorList>
    </citation>
    <scope>NUCLEOTIDE SEQUENCE [LARGE SCALE GENOMIC DNA]</scope>
    <source>
        <strain evidence="8 9">CV58</strain>
    </source>
</reference>
<keyword evidence="5" id="KW-0464">Manganese</keyword>
<keyword evidence="4" id="KW-0378">Hydrolase</keyword>
<keyword evidence="9" id="KW-1185">Reference proteome</keyword>
<keyword evidence="3" id="KW-0645">Protease</keyword>
<dbReference type="SUPFAM" id="SSF53187">
    <property type="entry name" value="Zn-dependent exopeptidases"/>
    <property type="match status" value="1"/>
</dbReference>
<proteinExistence type="inferred from homology"/>
<comment type="caution">
    <text evidence="8">The sequence shown here is derived from an EMBL/GenBank/DDBJ whole genome shotgun (WGS) entry which is preliminary data.</text>
</comment>
<dbReference type="Proteomes" id="UP000072660">
    <property type="component" value="Unassembled WGS sequence"/>
</dbReference>
<dbReference type="Pfam" id="PF00883">
    <property type="entry name" value="Peptidase_M17"/>
    <property type="match status" value="1"/>
</dbReference>
<keyword evidence="2" id="KW-0031">Aminopeptidase</keyword>
<dbReference type="InterPro" id="IPR000819">
    <property type="entry name" value="Peptidase_M17_C"/>
</dbReference>
<dbReference type="GO" id="GO:0005737">
    <property type="term" value="C:cytoplasm"/>
    <property type="evidence" value="ECO:0007669"/>
    <property type="project" value="InterPro"/>
</dbReference>
<dbReference type="GO" id="GO:0030145">
    <property type="term" value="F:manganese ion binding"/>
    <property type="evidence" value="ECO:0007669"/>
    <property type="project" value="InterPro"/>
</dbReference>
<evidence type="ECO:0000256" key="2">
    <source>
        <dbReference type="ARBA" id="ARBA00022438"/>
    </source>
</evidence>
<dbReference type="InterPro" id="IPR011356">
    <property type="entry name" value="Leucine_aapep/pepB"/>
</dbReference>
<organism evidence="8 9">
    <name type="scientific">Ventosimonas gracilis</name>
    <dbReference type="NCBI Taxonomy" id="1680762"/>
    <lineage>
        <taxon>Bacteria</taxon>
        <taxon>Pseudomonadati</taxon>
        <taxon>Pseudomonadota</taxon>
        <taxon>Gammaproteobacteria</taxon>
        <taxon>Pseudomonadales</taxon>
        <taxon>Ventosimonadaceae</taxon>
        <taxon>Ventosimonas</taxon>
    </lineage>
</organism>
<dbReference type="InterPro" id="IPR008283">
    <property type="entry name" value="Peptidase_M17_N"/>
</dbReference>
<dbReference type="SUPFAM" id="SSF52949">
    <property type="entry name" value="Macro domain-like"/>
    <property type="match status" value="1"/>
</dbReference>
<dbReference type="InterPro" id="IPR043472">
    <property type="entry name" value="Macro_dom-like"/>
</dbReference>
<evidence type="ECO:0000259" key="7">
    <source>
        <dbReference type="Pfam" id="PF02789"/>
    </source>
</evidence>